<protein>
    <recommendedName>
        <fullName evidence="1">Homocysteine biosynthesis enzyme sulfur-incorporation domain-containing protein</fullName>
    </recommendedName>
</protein>
<dbReference type="HOGENOM" id="CLU_043239_0_0_9"/>
<proteinExistence type="predicted"/>
<dbReference type="eggNOG" id="COG1900">
    <property type="taxonomic scope" value="Bacteria"/>
</dbReference>
<dbReference type="Proteomes" id="UP000002217">
    <property type="component" value="Chromosome"/>
</dbReference>
<dbReference type="Pfam" id="PF01837">
    <property type="entry name" value="HcyBio"/>
    <property type="match status" value="1"/>
</dbReference>
<sequence length="423" mass="45947">MENVASSVWKRLYFMFRIEYIREGKNLSIKRTYTEINSKIKSGQAVVVTAEELIGMVKDKGIAATAEQVDVVTTGTFGPMCSSGAFINLGHSKPRMKIQKAWLNKVPAYGGIAAADVFLGATELPEDDPLNNSYPGEFRYGGGHVIEDMVAGKTIKYKAVAYGTDCYPLKEIETEITLQEINEAILMNPRNAYQNYNCAVNLSDRTVYTYMGMLKPGLGNAHYSTAGQLSPLLKDPDFRTIGIGTRIFLGGGIGYVIWNGTQHFPEHITDKDGKYLGSAGGTLSVLGDLKQMSPKWLKGSSFLGYGASLTVGIGIPIPVLDEDILRFAAASDEELYAPVVDYGDAYPNRKPGNLGYVSYAELKSGKISLNGKEIPTASMSSYKKAREIASILKGWILKGDFLLSQPAQLLPNTTSGIVGKALK</sequence>
<dbReference type="AlphaFoldDB" id="C8VW09"/>
<dbReference type="KEGG" id="dae:Dtox_3584"/>
<keyword evidence="3" id="KW-1185">Reference proteome</keyword>
<evidence type="ECO:0000313" key="3">
    <source>
        <dbReference type="Proteomes" id="UP000002217"/>
    </source>
</evidence>
<dbReference type="InterPro" id="IPR002708">
    <property type="entry name" value="HcyBio"/>
</dbReference>
<evidence type="ECO:0000259" key="1">
    <source>
        <dbReference type="Pfam" id="PF01837"/>
    </source>
</evidence>
<organism evidence="2 3">
    <name type="scientific">Desulfofarcimen acetoxidans (strain ATCC 49208 / DSM 771 / KCTC 5769 / VKM B-1644 / 5575)</name>
    <name type="common">Desulfotomaculum acetoxidans</name>
    <dbReference type="NCBI Taxonomy" id="485916"/>
    <lineage>
        <taxon>Bacteria</taxon>
        <taxon>Bacillati</taxon>
        <taxon>Bacillota</taxon>
        <taxon>Clostridia</taxon>
        <taxon>Eubacteriales</taxon>
        <taxon>Peptococcaceae</taxon>
        <taxon>Desulfofarcimen</taxon>
    </lineage>
</organism>
<dbReference type="STRING" id="485916.Dtox_3584"/>
<dbReference type="EMBL" id="CP001720">
    <property type="protein sequence ID" value="ACV64296.1"/>
    <property type="molecule type" value="Genomic_DNA"/>
</dbReference>
<accession>C8VW09</accession>
<reference evidence="2 3" key="1">
    <citation type="journal article" date="2009" name="Stand. Genomic Sci.">
        <title>Complete genome sequence of Desulfotomaculum acetoxidans type strain (5575).</title>
        <authorList>
            <person name="Spring S."/>
            <person name="Lapidus A."/>
            <person name="Schroder M."/>
            <person name="Gleim D."/>
            <person name="Sims D."/>
            <person name="Meincke L."/>
            <person name="Glavina Del Rio T."/>
            <person name="Tice H."/>
            <person name="Copeland A."/>
            <person name="Cheng J.F."/>
            <person name="Lucas S."/>
            <person name="Chen F."/>
            <person name="Nolan M."/>
            <person name="Bruce D."/>
            <person name="Goodwin L."/>
            <person name="Pitluck S."/>
            <person name="Ivanova N."/>
            <person name="Mavromatis K."/>
            <person name="Mikhailova N."/>
            <person name="Pati A."/>
            <person name="Chen A."/>
            <person name="Palaniappan K."/>
            <person name="Land M."/>
            <person name="Hauser L."/>
            <person name="Chang Y.J."/>
            <person name="Jeffries C.D."/>
            <person name="Chain P."/>
            <person name="Saunders E."/>
            <person name="Brettin T."/>
            <person name="Detter J.C."/>
            <person name="Goker M."/>
            <person name="Bristow J."/>
            <person name="Eisen J.A."/>
            <person name="Markowitz V."/>
            <person name="Hugenholtz P."/>
            <person name="Kyrpides N.C."/>
            <person name="Klenk H.P."/>
            <person name="Han C."/>
        </authorList>
    </citation>
    <scope>NUCLEOTIDE SEQUENCE [LARGE SCALE GENOMIC DNA]</scope>
    <source>
        <strain evidence="3">ATCC 49208 / DSM 771 / VKM B-1644</strain>
    </source>
</reference>
<evidence type="ECO:0000313" key="2">
    <source>
        <dbReference type="EMBL" id="ACV64296.1"/>
    </source>
</evidence>
<feature type="domain" description="Homocysteine biosynthesis enzyme sulfur-incorporation" evidence="1">
    <location>
        <begin position="45"/>
        <end position="403"/>
    </location>
</feature>
<name>C8VW09_DESAS</name>
<gene>
    <name evidence="2" type="ordered locus">Dtox_3584</name>
</gene>